<evidence type="ECO:0000256" key="2">
    <source>
        <dbReference type="SAM" id="SignalP"/>
    </source>
</evidence>
<dbReference type="AlphaFoldDB" id="A0A7M1B2X8"/>
<feature type="chain" id="PRO_5032501723" evidence="2">
    <location>
        <begin position="26"/>
        <end position="258"/>
    </location>
</feature>
<proteinExistence type="predicted"/>
<feature type="signal peptide" evidence="2">
    <location>
        <begin position="1"/>
        <end position="25"/>
    </location>
</feature>
<evidence type="ECO:0000313" key="3">
    <source>
        <dbReference type="EMBL" id="QOP44107.1"/>
    </source>
</evidence>
<dbReference type="Proteomes" id="UP000593719">
    <property type="component" value="Chromosome"/>
</dbReference>
<protein>
    <submittedName>
        <fullName evidence="3">DUF3450 domain-containing protein</fullName>
    </submittedName>
</protein>
<dbReference type="RefSeq" id="WP_193150274.1">
    <property type="nucleotide sequence ID" value="NZ_CP041235.1"/>
</dbReference>
<accession>A0A7M1B2X8</accession>
<keyword evidence="2" id="KW-0732">Signal</keyword>
<evidence type="ECO:0000256" key="1">
    <source>
        <dbReference type="SAM" id="Coils"/>
    </source>
</evidence>
<dbReference type="KEGG" id="ssei:FJR45_09195"/>
<dbReference type="EMBL" id="CP041235">
    <property type="protein sequence ID" value="QOP44107.1"/>
    <property type="molecule type" value="Genomic_DNA"/>
</dbReference>
<reference evidence="3 4" key="1">
    <citation type="submission" date="2019-06" db="EMBL/GenBank/DDBJ databases">
        <title>Sulfurimonas gotlandica sp. nov., a chemoautotrophic and psychrotolerant epsilonproteobacterium isolated from a pelagic redoxcline, and an emended description of the genus Sulfurimonas.</title>
        <authorList>
            <person name="Wang S."/>
            <person name="Jiang L."/>
            <person name="Shao Z."/>
        </authorList>
    </citation>
    <scope>NUCLEOTIDE SEQUENCE [LARGE SCALE GENOMIC DNA]</scope>
    <source>
        <strain evidence="3 4">S2-6</strain>
    </source>
</reference>
<organism evidence="3 4">
    <name type="scientific">Sulfurimonas sediminis</name>
    <dbReference type="NCBI Taxonomy" id="2590020"/>
    <lineage>
        <taxon>Bacteria</taxon>
        <taxon>Pseudomonadati</taxon>
        <taxon>Campylobacterota</taxon>
        <taxon>Epsilonproteobacteria</taxon>
        <taxon>Campylobacterales</taxon>
        <taxon>Sulfurimonadaceae</taxon>
        <taxon>Sulfurimonas</taxon>
    </lineage>
</organism>
<dbReference type="Pfam" id="PF11932">
    <property type="entry name" value="DUF3450"/>
    <property type="match status" value="1"/>
</dbReference>
<sequence length="258" mass="29172">MIFYHKKIIYSIALSATLLSVPLSAATPNEELATSIIKLRGDVERIYSNIKENKQRYNSEMKSLSMQIIDLQAQINRKATAIKLTENDLEKIKQKIKKTSDGNKDLKPLVLDALALLEKSIREGIPFMVQERVNALHKIKTDMNEGLITNEKALALTWASYDDTIRITKEIGLFKQQIDFKGKQVLAKIAKLGSVALFFSTPSNEVGYVVKEDNNYIYRHITDPKDIEKIVALFDALQKQIKTGFFELPNALVLQGSN</sequence>
<keyword evidence="1" id="KW-0175">Coiled coil</keyword>
<evidence type="ECO:0000313" key="4">
    <source>
        <dbReference type="Proteomes" id="UP000593719"/>
    </source>
</evidence>
<keyword evidence="4" id="KW-1185">Reference proteome</keyword>
<gene>
    <name evidence="3" type="ORF">FJR45_09195</name>
</gene>
<feature type="coiled-coil region" evidence="1">
    <location>
        <begin position="47"/>
        <end position="102"/>
    </location>
</feature>
<name>A0A7M1B2X8_9BACT</name>
<dbReference type="InterPro" id="IPR016866">
    <property type="entry name" value="UCP028069"/>
</dbReference>